<keyword evidence="1" id="KW-0472">Membrane</keyword>
<feature type="transmembrane region" description="Helical" evidence="1">
    <location>
        <begin position="52"/>
        <end position="76"/>
    </location>
</feature>
<evidence type="ECO:0000256" key="1">
    <source>
        <dbReference type="SAM" id="Phobius"/>
    </source>
</evidence>
<feature type="transmembrane region" description="Helical" evidence="1">
    <location>
        <begin position="230"/>
        <end position="252"/>
    </location>
</feature>
<gene>
    <name evidence="2" type="ORF">K4A83_13540</name>
</gene>
<reference evidence="2 3" key="1">
    <citation type="submission" date="2021-08" db="EMBL/GenBank/DDBJ databases">
        <title>Draft genome sequence of Spirulina subsalsa with high tolerance to salinity and hype-accumulation of phycocyanin.</title>
        <authorList>
            <person name="Pei H."/>
            <person name="Jiang L."/>
        </authorList>
    </citation>
    <scope>NUCLEOTIDE SEQUENCE [LARGE SCALE GENOMIC DNA]</scope>
    <source>
        <strain evidence="2 3">FACHB-351</strain>
    </source>
</reference>
<evidence type="ECO:0000313" key="3">
    <source>
        <dbReference type="Proteomes" id="UP001526426"/>
    </source>
</evidence>
<feature type="transmembrane region" description="Helical" evidence="1">
    <location>
        <begin position="130"/>
        <end position="148"/>
    </location>
</feature>
<dbReference type="EMBL" id="JAIHOM010000064">
    <property type="protein sequence ID" value="MCW6037286.1"/>
    <property type="molecule type" value="Genomic_DNA"/>
</dbReference>
<feature type="transmembrane region" description="Helical" evidence="1">
    <location>
        <begin position="155"/>
        <end position="177"/>
    </location>
</feature>
<keyword evidence="1" id="KW-1133">Transmembrane helix</keyword>
<accession>A0ABT3L704</accession>
<dbReference type="RefSeq" id="WP_265265134.1">
    <property type="nucleotide sequence ID" value="NZ_JAIHOM010000064.1"/>
</dbReference>
<protein>
    <submittedName>
        <fullName evidence="2">ABC transporter permease</fullName>
    </submittedName>
</protein>
<keyword evidence="3" id="KW-1185">Reference proteome</keyword>
<name>A0ABT3L704_9CYAN</name>
<proteinExistence type="predicted"/>
<organism evidence="2 3">
    <name type="scientific">Spirulina subsalsa FACHB-351</name>
    <dbReference type="NCBI Taxonomy" id="234711"/>
    <lineage>
        <taxon>Bacteria</taxon>
        <taxon>Bacillati</taxon>
        <taxon>Cyanobacteriota</taxon>
        <taxon>Cyanophyceae</taxon>
        <taxon>Spirulinales</taxon>
        <taxon>Spirulinaceae</taxon>
        <taxon>Spirulina</taxon>
    </lineage>
</organism>
<feature type="transmembrane region" description="Helical" evidence="1">
    <location>
        <begin position="104"/>
        <end position="124"/>
    </location>
</feature>
<dbReference type="PANTHER" id="PTHR43471">
    <property type="entry name" value="ABC TRANSPORTER PERMEASE"/>
    <property type="match status" value="1"/>
</dbReference>
<sequence>MNGGRVWAIAANGFREVIRDRILYLLGLFGLLLVAAVSFLPEVSALTEDKIFLDFGLGMIGLLTSVVAIFVGTSLISKEIEKHTVLVMIPKPVSPAEFIVGKHLGLWMVLAVLLLSMTGIYLGLLVTSNILFPLSSIALSLLYLWLELGVLVATALMFGAFTSSLLAVLLSLAVYVMGHLSPDLVALGKLSKNPTIEAVTQNLYLVLPDLSRLNFRNEAVYGLVPEVPELLGSGAYALVYMIALLTLAILIFSRRQF</sequence>
<dbReference type="PANTHER" id="PTHR43471:SF10">
    <property type="entry name" value="SLL1107 PROTEIN"/>
    <property type="match status" value="1"/>
</dbReference>
<comment type="caution">
    <text evidence="2">The sequence shown here is derived from an EMBL/GenBank/DDBJ whole genome shotgun (WGS) entry which is preliminary data.</text>
</comment>
<feature type="transmembrane region" description="Helical" evidence="1">
    <location>
        <begin position="22"/>
        <end position="40"/>
    </location>
</feature>
<dbReference type="Proteomes" id="UP001526426">
    <property type="component" value="Unassembled WGS sequence"/>
</dbReference>
<evidence type="ECO:0000313" key="2">
    <source>
        <dbReference type="EMBL" id="MCW6037286.1"/>
    </source>
</evidence>
<keyword evidence="1" id="KW-0812">Transmembrane</keyword>
<dbReference type="Pfam" id="PF12679">
    <property type="entry name" value="ABC2_membrane_2"/>
    <property type="match status" value="1"/>
</dbReference>